<keyword evidence="2" id="KW-1185">Reference proteome</keyword>
<dbReference type="Proteomes" id="UP000053586">
    <property type="component" value="Unassembled WGS sequence"/>
</dbReference>
<evidence type="ECO:0000313" key="2">
    <source>
        <dbReference type="Proteomes" id="UP000053586"/>
    </source>
</evidence>
<accession>H5T7P9</accession>
<protein>
    <submittedName>
        <fullName evidence="1">Uncharacterized protein</fullName>
    </submittedName>
</protein>
<sequence>MTKMMSLSARREMILGVNNSYGRASKSEKTKILDGFVAATGYERKYATLLLSKKIQLPPHERKRKRPGTQI</sequence>
<organism evidence="1 2">
    <name type="scientific">Glaciecola punicea ACAM 611</name>
    <dbReference type="NCBI Taxonomy" id="1121923"/>
    <lineage>
        <taxon>Bacteria</taxon>
        <taxon>Pseudomonadati</taxon>
        <taxon>Pseudomonadota</taxon>
        <taxon>Gammaproteobacteria</taxon>
        <taxon>Alteromonadales</taxon>
        <taxon>Alteromonadaceae</taxon>
        <taxon>Glaciecola</taxon>
    </lineage>
</organism>
<evidence type="ECO:0000313" key="1">
    <source>
        <dbReference type="EMBL" id="GAB54326.1"/>
    </source>
</evidence>
<gene>
    <name evidence="1" type="ORF">GPUN_0172</name>
</gene>
<dbReference type="AlphaFoldDB" id="H5T7P9"/>
<name>H5T7P9_9ALTE</name>
<dbReference type="EMBL" id="BAET01000002">
    <property type="protein sequence ID" value="GAB54326.1"/>
    <property type="molecule type" value="Genomic_DNA"/>
</dbReference>
<reference evidence="1 2" key="1">
    <citation type="journal article" date="2012" name="J. Bacteriol.">
        <title>Genome sequence of proteorhodopsin-containing sea ice bacterium Glaciecola punicea ACAM 611T.</title>
        <authorList>
            <person name="Qin Q.-L."/>
            <person name="Xie B.-B."/>
            <person name="Shu Y.-L."/>
            <person name="Rong J.-C."/>
            <person name="Zhao D.-L."/>
            <person name="Zhang X.-Y."/>
            <person name="Chen X.-L."/>
            <person name="Zhou B.-C."/>
            <person name="Zhanga Y.-Z."/>
        </authorList>
    </citation>
    <scope>NUCLEOTIDE SEQUENCE [LARGE SCALE GENOMIC DNA]</scope>
    <source>
        <strain evidence="1 2">ACAM 611</strain>
    </source>
</reference>
<comment type="caution">
    <text evidence="1">The sequence shown here is derived from an EMBL/GenBank/DDBJ whole genome shotgun (WGS) entry which is preliminary data.</text>
</comment>
<reference evidence="1 2" key="2">
    <citation type="journal article" date="2017" name="Antonie Van Leeuwenhoek">
        <title>Rhizobium rhizosphaerae sp. nov., a novel species isolated from rice rhizosphere.</title>
        <authorList>
            <person name="Zhao J.J."/>
            <person name="Zhang J."/>
            <person name="Zhang R.J."/>
            <person name="Zhang C.W."/>
            <person name="Yin H.Q."/>
            <person name="Zhang X.X."/>
        </authorList>
    </citation>
    <scope>NUCLEOTIDE SEQUENCE [LARGE SCALE GENOMIC DNA]</scope>
    <source>
        <strain evidence="1 2">ACAM 611</strain>
    </source>
</reference>
<proteinExistence type="predicted"/>